<keyword evidence="4" id="KW-1185">Reference proteome</keyword>
<dbReference type="GO" id="GO:0008168">
    <property type="term" value="F:methyltransferase activity"/>
    <property type="evidence" value="ECO:0007669"/>
    <property type="project" value="UniProtKB-KW"/>
</dbReference>
<feature type="compositionally biased region" description="Low complexity" evidence="1">
    <location>
        <begin position="391"/>
        <end position="417"/>
    </location>
</feature>
<evidence type="ECO:0000256" key="1">
    <source>
        <dbReference type="SAM" id="MobiDB-lite"/>
    </source>
</evidence>
<protein>
    <submittedName>
        <fullName evidence="3">S-adenosyl-L-methionine-dependent methyltransferase</fullName>
    </submittedName>
</protein>
<reference evidence="3 4" key="1">
    <citation type="journal article" date="2016" name="Proc. Natl. Acad. Sci. U.S.A.">
        <title>Lipid metabolic changes in an early divergent fungus govern the establishment of a mutualistic symbiosis with endobacteria.</title>
        <authorList>
            <person name="Lastovetsky O.A."/>
            <person name="Gaspar M.L."/>
            <person name="Mondo S.J."/>
            <person name="LaButti K.M."/>
            <person name="Sandor L."/>
            <person name="Grigoriev I.V."/>
            <person name="Henry S.A."/>
            <person name="Pawlowska T.E."/>
        </authorList>
    </citation>
    <scope>NUCLEOTIDE SEQUENCE [LARGE SCALE GENOMIC DNA]</scope>
    <source>
        <strain evidence="3 4">ATCC 52813</strain>
    </source>
</reference>
<dbReference type="PANTHER" id="PTHR43591">
    <property type="entry name" value="METHYLTRANSFERASE"/>
    <property type="match status" value="1"/>
</dbReference>
<dbReference type="Gene3D" id="3.40.50.150">
    <property type="entry name" value="Vaccinia Virus protein VP39"/>
    <property type="match status" value="1"/>
</dbReference>
<organism evidence="3 4">
    <name type="scientific">Rhizopus microsporus ATCC 52813</name>
    <dbReference type="NCBI Taxonomy" id="1340429"/>
    <lineage>
        <taxon>Eukaryota</taxon>
        <taxon>Fungi</taxon>
        <taxon>Fungi incertae sedis</taxon>
        <taxon>Mucoromycota</taxon>
        <taxon>Mucoromycotina</taxon>
        <taxon>Mucoromycetes</taxon>
        <taxon>Mucorales</taxon>
        <taxon>Mucorineae</taxon>
        <taxon>Rhizopodaceae</taxon>
        <taxon>Rhizopus</taxon>
    </lineage>
</organism>
<dbReference type="GO" id="GO:0032259">
    <property type="term" value="P:methylation"/>
    <property type="evidence" value="ECO:0007669"/>
    <property type="project" value="UniProtKB-KW"/>
</dbReference>
<dbReference type="InterPro" id="IPR029063">
    <property type="entry name" value="SAM-dependent_MTases_sf"/>
</dbReference>
<accession>A0A2G4SG34</accession>
<dbReference type="GeneID" id="35443420"/>
<dbReference type="AlphaFoldDB" id="A0A2G4SG34"/>
<dbReference type="CDD" id="cd02440">
    <property type="entry name" value="AdoMet_MTases"/>
    <property type="match status" value="1"/>
</dbReference>
<name>A0A2G4SG34_RHIZD</name>
<feature type="compositionally biased region" description="Basic and acidic residues" evidence="1">
    <location>
        <begin position="1"/>
        <end position="12"/>
    </location>
</feature>
<dbReference type="EMBL" id="KZ303872">
    <property type="protein sequence ID" value="PHZ07725.1"/>
    <property type="molecule type" value="Genomic_DNA"/>
</dbReference>
<feature type="region of interest" description="Disordered" evidence="1">
    <location>
        <begin position="1"/>
        <end position="103"/>
    </location>
</feature>
<feature type="region of interest" description="Disordered" evidence="1">
    <location>
        <begin position="391"/>
        <end position="435"/>
    </location>
</feature>
<dbReference type="SUPFAM" id="SSF53335">
    <property type="entry name" value="S-adenosyl-L-methionine-dependent methyltransferases"/>
    <property type="match status" value="1"/>
</dbReference>
<proteinExistence type="predicted"/>
<dbReference type="Proteomes" id="UP000242254">
    <property type="component" value="Unassembled WGS sequence"/>
</dbReference>
<evidence type="ECO:0000259" key="2">
    <source>
        <dbReference type="Pfam" id="PF13649"/>
    </source>
</evidence>
<keyword evidence="3" id="KW-0489">Methyltransferase</keyword>
<dbReference type="STRING" id="1340429.A0A2G4SG34"/>
<dbReference type="RefSeq" id="XP_023461433.1">
    <property type="nucleotide sequence ID" value="XM_023612431.1"/>
</dbReference>
<sequence>MRRAKSIYEKKNNNRRRSWFNGPFFSMFSSEPPSPERRPSLELNKQRSQSLNEERPSLRPKISRILSKATRRHHKKPSLDTPSVQDTPEHQDTHEESEDKDLLQRHLLKPDDEEADRIQLKNDLVKLAFEGEFSLPFDYRDLDYARILDVGCGPGSWCIDLAQKYPKIEVIGVDNDDMFPLAHVLPPNCQLIVCNVLNGLREFPDASFDVIHIRFMVLSLTTPQYKKVVNDCWRLLKPGGYIEILETDLIIYSAGPLTQKMNHEMLELAINQGYDIREQSSMLTKIVPDEGINKQVKYRSIPIGVWGGRIGVLCRDDMINMLTKFQSAVQEHCYKENNTFDQDISVVIREMDQYKSFSNYYFYSAQKPILTPNTSTSNISSINYNANHSISGNSSSSYSNSDHNSHNHSSNHSNNNNNEKKPNSLAPVIINPKSL</sequence>
<evidence type="ECO:0000313" key="3">
    <source>
        <dbReference type="EMBL" id="PHZ07725.1"/>
    </source>
</evidence>
<gene>
    <name evidence="3" type="ORF">RHIMIDRAFT_274065</name>
</gene>
<keyword evidence="3" id="KW-0808">Transferase</keyword>
<evidence type="ECO:0000313" key="4">
    <source>
        <dbReference type="Proteomes" id="UP000242254"/>
    </source>
</evidence>
<dbReference type="PANTHER" id="PTHR43591:SF24">
    <property type="entry name" value="2-METHOXY-6-POLYPRENYL-1,4-BENZOQUINOL METHYLASE, MITOCHONDRIAL"/>
    <property type="match status" value="1"/>
</dbReference>
<dbReference type="InterPro" id="IPR041698">
    <property type="entry name" value="Methyltransf_25"/>
</dbReference>
<feature type="domain" description="Methyltransferase" evidence="2">
    <location>
        <begin position="147"/>
        <end position="240"/>
    </location>
</feature>
<dbReference type="Pfam" id="PF13649">
    <property type="entry name" value="Methyltransf_25"/>
    <property type="match status" value="1"/>
</dbReference>